<dbReference type="AlphaFoldDB" id="A0A1A8R2E1"/>
<accession>A0A1A8R2E1</accession>
<reference evidence="2" key="2">
    <citation type="submission" date="2016-06" db="EMBL/GenBank/DDBJ databases">
        <title>The genome of a short-lived fish provides insights into sex chromosome evolution and the genetic control of aging.</title>
        <authorList>
            <person name="Reichwald K."/>
            <person name="Felder M."/>
            <person name="Petzold A."/>
            <person name="Koch P."/>
            <person name="Groth M."/>
            <person name="Platzer M."/>
        </authorList>
    </citation>
    <scope>NUCLEOTIDE SEQUENCE</scope>
    <source>
        <tissue evidence="2">Brain</tissue>
    </source>
</reference>
<feature type="region of interest" description="Disordered" evidence="1">
    <location>
        <begin position="1"/>
        <end position="46"/>
    </location>
</feature>
<proteinExistence type="predicted"/>
<feature type="non-terminal residue" evidence="2">
    <location>
        <position position="46"/>
    </location>
</feature>
<protein>
    <submittedName>
        <fullName evidence="2">Zinc finger protein, multitype 1</fullName>
    </submittedName>
</protein>
<name>A0A1A8R2E1_9TELE</name>
<feature type="non-terminal residue" evidence="2">
    <location>
        <position position="1"/>
    </location>
</feature>
<sequence>AHRYSSRAAPSSRSAPSTSNSGSLLLESFSDPDRTNFPPRAISSLR</sequence>
<organism evidence="2">
    <name type="scientific">Nothobranchius rachovii</name>
    <name type="common">bluefin notho</name>
    <dbReference type="NCBI Taxonomy" id="451742"/>
    <lineage>
        <taxon>Eukaryota</taxon>
        <taxon>Metazoa</taxon>
        <taxon>Chordata</taxon>
        <taxon>Craniata</taxon>
        <taxon>Vertebrata</taxon>
        <taxon>Euteleostomi</taxon>
        <taxon>Actinopterygii</taxon>
        <taxon>Neopterygii</taxon>
        <taxon>Teleostei</taxon>
        <taxon>Neoteleostei</taxon>
        <taxon>Acanthomorphata</taxon>
        <taxon>Ovalentaria</taxon>
        <taxon>Atherinomorphae</taxon>
        <taxon>Cyprinodontiformes</taxon>
        <taxon>Nothobranchiidae</taxon>
        <taxon>Nothobranchius</taxon>
    </lineage>
</organism>
<feature type="compositionally biased region" description="Low complexity" evidence="1">
    <location>
        <begin position="1"/>
        <end position="23"/>
    </location>
</feature>
<reference evidence="2" key="1">
    <citation type="submission" date="2016-05" db="EMBL/GenBank/DDBJ databases">
        <authorList>
            <person name="Lavstsen T."/>
            <person name="Jespersen J.S."/>
        </authorList>
    </citation>
    <scope>NUCLEOTIDE SEQUENCE</scope>
    <source>
        <tissue evidence="2">Brain</tissue>
    </source>
</reference>
<evidence type="ECO:0000256" key="1">
    <source>
        <dbReference type="SAM" id="MobiDB-lite"/>
    </source>
</evidence>
<dbReference type="EMBL" id="HAEH01014457">
    <property type="protein sequence ID" value="SBS00126.1"/>
    <property type="molecule type" value="Transcribed_RNA"/>
</dbReference>
<evidence type="ECO:0000313" key="2">
    <source>
        <dbReference type="EMBL" id="SBS00126.1"/>
    </source>
</evidence>
<gene>
    <name evidence="2" type="primary">ZFPM1</name>
</gene>